<accession>A0ACC0IVS0</accession>
<sequence length="119" mass="13636">MIDILSGIKLLEKDPLYSMPILERVQQFPGNLFLLESTSSEESHDSSNKKAATDLQHVDLVTEDEYNQFDFAKLCWSLISFSKRSVSEMCDILISDQEYQAALEFANCHRLDKDEVLKS</sequence>
<name>A0ACC0IVS0_9ERIC</name>
<gene>
    <name evidence="1" type="ORF">LOK49_LG02G01786</name>
</gene>
<protein>
    <submittedName>
        <fullName evidence="1">MAG2-interacting protein 2</fullName>
    </submittedName>
</protein>
<dbReference type="EMBL" id="CM045760">
    <property type="protein sequence ID" value="KAI8028026.1"/>
    <property type="molecule type" value="Genomic_DNA"/>
</dbReference>
<reference evidence="1 2" key="1">
    <citation type="journal article" date="2022" name="Plant J.">
        <title>Chromosome-level genome of Camellia lanceoleosa provides a valuable resource for understanding genome evolution and self-incompatibility.</title>
        <authorList>
            <person name="Gong W."/>
            <person name="Xiao S."/>
            <person name="Wang L."/>
            <person name="Liao Z."/>
            <person name="Chang Y."/>
            <person name="Mo W."/>
            <person name="Hu G."/>
            <person name="Li W."/>
            <person name="Zhao G."/>
            <person name="Zhu H."/>
            <person name="Hu X."/>
            <person name="Ji K."/>
            <person name="Xiang X."/>
            <person name="Song Q."/>
            <person name="Yuan D."/>
            <person name="Jin S."/>
            <person name="Zhang L."/>
        </authorList>
    </citation>
    <scope>NUCLEOTIDE SEQUENCE [LARGE SCALE GENOMIC DNA]</scope>
    <source>
        <strain evidence="1">SQ_2022a</strain>
    </source>
</reference>
<evidence type="ECO:0000313" key="1">
    <source>
        <dbReference type="EMBL" id="KAI8028026.1"/>
    </source>
</evidence>
<evidence type="ECO:0000313" key="2">
    <source>
        <dbReference type="Proteomes" id="UP001060215"/>
    </source>
</evidence>
<keyword evidence="2" id="KW-1185">Reference proteome</keyword>
<proteinExistence type="predicted"/>
<comment type="caution">
    <text evidence="1">The sequence shown here is derived from an EMBL/GenBank/DDBJ whole genome shotgun (WGS) entry which is preliminary data.</text>
</comment>
<organism evidence="1 2">
    <name type="scientific">Camellia lanceoleosa</name>
    <dbReference type="NCBI Taxonomy" id="1840588"/>
    <lineage>
        <taxon>Eukaryota</taxon>
        <taxon>Viridiplantae</taxon>
        <taxon>Streptophyta</taxon>
        <taxon>Embryophyta</taxon>
        <taxon>Tracheophyta</taxon>
        <taxon>Spermatophyta</taxon>
        <taxon>Magnoliopsida</taxon>
        <taxon>eudicotyledons</taxon>
        <taxon>Gunneridae</taxon>
        <taxon>Pentapetalae</taxon>
        <taxon>asterids</taxon>
        <taxon>Ericales</taxon>
        <taxon>Theaceae</taxon>
        <taxon>Camellia</taxon>
    </lineage>
</organism>
<dbReference type="Proteomes" id="UP001060215">
    <property type="component" value="Chromosome 3"/>
</dbReference>